<protein>
    <recommendedName>
        <fullName evidence="9">Adenosylmethionine-8-amino-7-oxononanoate aminotransferase</fullName>
        <ecNumber evidence="9">2.6.1.62</ecNumber>
    </recommendedName>
    <alternativeName>
        <fullName evidence="9">7,8-diamino-pelargonic acid aminotransferase</fullName>
        <shortName evidence="9">DAPA AT</shortName>
        <shortName evidence="9">DAPA aminotransferase</shortName>
    </alternativeName>
    <alternativeName>
        <fullName evidence="9">7,8-diaminononanoate synthase</fullName>
        <shortName evidence="9">DANS</shortName>
    </alternativeName>
    <alternativeName>
        <fullName evidence="9">Diaminopelargonic acid synthase</fullName>
    </alternativeName>
</protein>
<feature type="modified residue" description="N6-(pyridoxal phosphate)lysine" evidence="9">
    <location>
        <position position="280"/>
    </location>
</feature>
<dbReference type="Gene3D" id="3.90.1150.10">
    <property type="entry name" value="Aspartate Aminotransferase, domain 1"/>
    <property type="match status" value="1"/>
</dbReference>
<dbReference type="CDD" id="cd00610">
    <property type="entry name" value="OAT_like"/>
    <property type="match status" value="1"/>
</dbReference>
<comment type="caution">
    <text evidence="10">The sequence shown here is derived from an EMBL/GenBank/DDBJ whole genome shotgun (WGS) entry which is preliminary data.</text>
</comment>
<comment type="cofactor">
    <cofactor evidence="1 9">
        <name>pyridoxal 5'-phosphate</name>
        <dbReference type="ChEBI" id="CHEBI:597326"/>
    </cofactor>
</comment>
<dbReference type="InterPro" id="IPR015424">
    <property type="entry name" value="PyrdxlP-dep_Trfase"/>
</dbReference>
<evidence type="ECO:0000256" key="5">
    <source>
        <dbReference type="ARBA" id="ARBA00022691"/>
    </source>
</evidence>
<keyword evidence="5 9" id="KW-0949">S-adenosyl-L-methionine</keyword>
<dbReference type="EC" id="2.6.1.62" evidence="9"/>
<evidence type="ECO:0000313" key="10">
    <source>
        <dbReference type="EMBL" id="RUS66121.1"/>
    </source>
</evidence>
<keyword evidence="3 9" id="KW-0032">Aminotransferase</keyword>
<feature type="site" description="Participates in the substrate recognition with KAPA and in a stacking interaction with the adenine ring of SAM" evidence="9">
    <location>
        <position position="22"/>
    </location>
</feature>
<feature type="binding site" evidence="9">
    <location>
        <position position="280"/>
    </location>
    <ligand>
        <name>substrate</name>
    </ligand>
</feature>
<evidence type="ECO:0000256" key="3">
    <source>
        <dbReference type="ARBA" id="ARBA00022576"/>
    </source>
</evidence>
<dbReference type="FunFam" id="3.40.640.10:FF:000041">
    <property type="entry name" value="Adenosylmethionine-8-amino-7-oxononanoate aminotransferase"/>
    <property type="match status" value="1"/>
</dbReference>
<feature type="binding site" evidence="9">
    <location>
        <position position="313"/>
    </location>
    <ligand>
        <name>substrate</name>
    </ligand>
</feature>
<dbReference type="HAMAP" id="MF_00834">
    <property type="entry name" value="BioA"/>
    <property type="match status" value="1"/>
</dbReference>
<dbReference type="PANTHER" id="PTHR42684">
    <property type="entry name" value="ADENOSYLMETHIONINE-8-AMINO-7-OXONONANOATE AMINOTRANSFERASE"/>
    <property type="match status" value="1"/>
</dbReference>
<proteinExistence type="inferred from homology"/>
<dbReference type="OrthoDB" id="3398487at2"/>
<feature type="binding site" evidence="9">
    <location>
        <position position="57"/>
    </location>
    <ligand>
        <name>substrate</name>
    </ligand>
</feature>
<comment type="subcellular location">
    <subcellularLocation>
        <location evidence="9">Cytoplasm</location>
    </subcellularLocation>
</comment>
<comment type="subunit">
    <text evidence="9">Homodimer.</text>
</comment>
<feature type="binding site" evidence="9">
    <location>
        <position position="397"/>
    </location>
    <ligand>
        <name>substrate</name>
    </ligand>
</feature>
<keyword evidence="11" id="KW-1185">Reference proteome</keyword>
<gene>
    <name evidence="9 10" type="primary">bioA</name>
    <name evidence="10" type="ORF">CUZ56_02199</name>
</gene>
<dbReference type="PROSITE" id="PS00600">
    <property type="entry name" value="AA_TRANSFER_CLASS_3"/>
    <property type="match status" value="1"/>
</dbReference>
<dbReference type="InterPro" id="IPR015421">
    <property type="entry name" value="PyrdxlP-dep_Trfase_major"/>
</dbReference>
<keyword evidence="9" id="KW-0963">Cytoplasm</keyword>
<dbReference type="Pfam" id="PF00202">
    <property type="entry name" value="Aminotran_3"/>
    <property type="match status" value="1"/>
</dbReference>
<organism evidence="10 11">
    <name type="scientific">Saezia sanguinis</name>
    <dbReference type="NCBI Taxonomy" id="1965230"/>
    <lineage>
        <taxon>Bacteria</taxon>
        <taxon>Pseudomonadati</taxon>
        <taxon>Pseudomonadota</taxon>
        <taxon>Betaproteobacteria</taxon>
        <taxon>Burkholderiales</taxon>
        <taxon>Saeziaceae</taxon>
        <taxon>Saezia</taxon>
    </lineage>
</organism>
<evidence type="ECO:0000313" key="11">
    <source>
        <dbReference type="Proteomes" id="UP000286947"/>
    </source>
</evidence>
<dbReference type="Gene3D" id="3.40.640.10">
    <property type="entry name" value="Type I PLP-dependent aspartate aminotransferase-like (Major domain)"/>
    <property type="match status" value="1"/>
</dbReference>
<dbReference type="GO" id="GO:0030170">
    <property type="term" value="F:pyridoxal phosphate binding"/>
    <property type="evidence" value="ECO:0007669"/>
    <property type="project" value="UniProtKB-UniRule"/>
</dbReference>
<dbReference type="InterPro" id="IPR005814">
    <property type="entry name" value="Aminotrans_3"/>
</dbReference>
<evidence type="ECO:0000256" key="2">
    <source>
        <dbReference type="ARBA" id="ARBA00005063"/>
    </source>
</evidence>
<keyword evidence="7 9" id="KW-0663">Pyridoxal phosphate</keyword>
<dbReference type="SUPFAM" id="SSF53383">
    <property type="entry name" value="PLP-dependent transferases"/>
    <property type="match status" value="1"/>
</dbReference>
<evidence type="ECO:0000256" key="8">
    <source>
        <dbReference type="ARBA" id="ARBA00048449"/>
    </source>
</evidence>
<dbReference type="Proteomes" id="UP000286947">
    <property type="component" value="Unassembled WGS sequence"/>
</dbReference>
<dbReference type="InterPro" id="IPR005815">
    <property type="entry name" value="BioA"/>
</dbReference>
<dbReference type="NCBIfam" id="NF004624">
    <property type="entry name" value="PRK05964.1"/>
    <property type="match status" value="1"/>
</dbReference>
<feature type="binding site" evidence="9">
    <location>
        <begin position="314"/>
        <end position="315"/>
    </location>
    <ligand>
        <name>pyridoxal 5'-phosphate</name>
        <dbReference type="ChEBI" id="CHEBI:597326"/>
    </ligand>
</feature>
<evidence type="ECO:0000256" key="6">
    <source>
        <dbReference type="ARBA" id="ARBA00022756"/>
    </source>
</evidence>
<dbReference type="InterPro" id="IPR015422">
    <property type="entry name" value="PyrdxlP-dep_Trfase_small"/>
</dbReference>
<dbReference type="UniPathway" id="UPA00078">
    <property type="reaction ID" value="UER00160"/>
</dbReference>
<reference evidence="10 11" key="1">
    <citation type="submission" date="2018-01" db="EMBL/GenBank/DDBJ databases">
        <title>Saezia sanguinis gen. nov., sp. nov., in the order Burkholderiales isolated from human blood.</title>
        <authorList>
            <person name="Medina-Pascual M.J."/>
            <person name="Valdezate S."/>
            <person name="Monzon S."/>
            <person name="Cuesta I."/>
            <person name="Carrasco G."/>
            <person name="Villalon P."/>
            <person name="Saez-Nieto J.A."/>
        </authorList>
    </citation>
    <scope>NUCLEOTIDE SEQUENCE [LARGE SCALE GENOMIC DNA]</scope>
    <source>
        <strain evidence="10 11">CNM695-12</strain>
    </source>
</reference>
<sequence>MTTQPDIEQLLAFDRQHIWHPYSPAVPAQPCHLVESARGVYIQLASGEKLIDGVSSWWAVIHGYNHPHINKAIVDQLHKFSHVMFAGLTHRAAISLTRNLLTLVPANLQHVFYSDSGSVAVEIAMKMALQYWHAMGRPPKCTFATVRSGYHGDTWHAMSVCDPQDGMHTIFNNRLTIQHFADEPHCRFGETWDARDLDSVEALLEQYGAELAAFIIEPIVQGAGGMRFYHPEYLKALAALCSRYEVLLIADEIATGFGRTGRMFACEWAGVQPDIMTVGKGLTGGYVPMAATLASAQVGAVISQNAPGIFIHGPTFMGNPIAAAAANASLELIMDSPIVANVACIEAQLKQGLMPARDNPAVADVRVLGAIGVIEMKEAVDREKLQALFIANGVWARPFGKLVYLMPALIMAPDELEKLIRGVMKGLSAYAP</sequence>
<dbReference type="GO" id="GO:0009102">
    <property type="term" value="P:biotin biosynthetic process"/>
    <property type="evidence" value="ECO:0007669"/>
    <property type="project" value="UniProtKB-UniRule"/>
</dbReference>
<feature type="binding site" evidence="9">
    <location>
        <position position="150"/>
    </location>
    <ligand>
        <name>substrate</name>
    </ligand>
</feature>
<evidence type="ECO:0000256" key="4">
    <source>
        <dbReference type="ARBA" id="ARBA00022679"/>
    </source>
</evidence>
<keyword evidence="4 9" id="KW-0808">Transferase</keyword>
<dbReference type="EMBL" id="PQSP01000006">
    <property type="protein sequence ID" value="RUS66121.1"/>
    <property type="molecule type" value="Genomic_DNA"/>
</dbReference>
<evidence type="ECO:0000256" key="1">
    <source>
        <dbReference type="ARBA" id="ARBA00001933"/>
    </source>
</evidence>
<accession>A0A433SBL0</accession>
<dbReference type="InterPro" id="IPR049704">
    <property type="entry name" value="Aminotrans_3_PPA_site"/>
</dbReference>
<evidence type="ECO:0000256" key="9">
    <source>
        <dbReference type="HAMAP-Rule" id="MF_00834"/>
    </source>
</evidence>
<comment type="pathway">
    <text evidence="2 9">Cofactor biosynthesis; biotin biosynthesis; 7,8-diaminononanoate from 8-amino-7-oxononanoate (SAM route): step 1/1.</text>
</comment>
<comment type="function">
    <text evidence="9">Catalyzes the transfer of the alpha-amino group from S-adenosyl-L-methionine (SAM) to 7-keto-8-aminopelargonic acid (KAPA) to form 7,8-diaminopelargonic acid (DAPA). It is the only aminotransferase known to utilize SAM as an amino donor.</text>
</comment>
<comment type="similarity">
    <text evidence="9">Belongs to the class-III pyridoxal-phosphate-dependent aminotransferase family. BioA subfamily.</text>
</comment>
<name>A0A433SBL0_9BURK</name>
<dbReference type="PANTHER" id="PTHR42684:SF17">
    <property type="entry name" value="ADENOSYLMETHIONINE-8-AMINO-7-OXONONANOATE AMINOTRANSFERASE"/>
    <property type="match status" value="1"/>
</dbReference>
<dbReference type="GO" id="GO:0005737">
    <property type="term" value="C:cytoplasm"/>
    <property type="evidence" value="ECO:0007669"/>
    <property type="project" value="UniProtKB-SubCell"/>
</dbReference>
<feature type="binding site" evidence="9">
    <location>
        <position position="251"/>
    </location>
    <ligand>
        <name>pyridoxal 5'-phosphate</name>
        <dbReference type="ChEBI" id="CHEBI:597326"/>
    </ligand>
</feature>
<dbReference type="AlphaFoldDB" id="A0A433SBL0"/>
<feature type="binding site" evidence="9">
    <location>
        <begin position="117"/>
        <end position="118"/>
    </location>
    <ligand>
        <name>pyridoxal 5'-phosphate</name>
        <dbReference type="ChEBI" id="CHEBI:597326"/>
    </ligand>
</feature>
<dbReference type="RefSeq" id="WP_126980385.1">
    <property type="nucleotide sequence ID" value="NZ_PQSP01000006.1"/>
</dbReference>
<dbReference type="NCBIfam" id="TIGR00508">
    <property type="entry name" value="bioA"/>
    <property type="match status" value="1"/>
</dbReference>
<evidence type="ECO:0000256" key="7">
    <source>
        <dbReference type="ARBA" id="ARBA00022898"/>
    </source>
</evidence>
<dbReference type="GO" id="GO:0004015">
    <property type="term" value="F:adenosylmethionine-8-amino-7-oxononanoate transaminase activity"/>
    <property type="evidence" value="ECO:0007669"/>
    <property type="project" value="UniProtKB-UniRule"/>
</dbReference>
<comment type="catalytic activity">
    <reaction evidence="8 9">
        <text>(8S)-8-amino-7-oxononanoate + S-adenosyl-L-methionine = S-adenosyl-4-methylsulfanyl-2-oxobutanoate + (7R,8S)-7,8-diammoniononanoate</text>
        <dbReference type="Rhea" id="RHEA:16861"/>
        <dbReference type="ChEBI" id="CHEBI:16490"/>
        <dbReference type="ChEBI" id="CHEBI:59789"/>
        <dbReference type="ChEBI" id="CHEBI:149468"/>
        <dbReference type="ChEBI" id="CHEBI:149469"/>
        <dbReference type="EC" id="2.6.1.62"/>
    </reaction>
</comment>
<dbReference type="PIRSF" id="PIRSF000521">
    <property type="entry name" value="Transaminase_4ab_Lys_Orn"/>
    <property type="match status" value="1"/>
</dbReference>
<keyword evidence="6 9" id="KW-0093">Biotin biosynthesis</keyword>